<dbReference type="PANTHER" id="PTHR21427:SF19">
    <property type="entry name" value="UBIQUINONE BIOSYNTHESIS PROTEIN COQ9, MITOCHONDRIAL"/>
    <property type="match status" value="1"/>
</dbReference>
<protein>
    <recommendedName>
        <fullName evidence="8">Ubiquinone biosynthesis protein</fullName>
    </recommendedName>
</protein>
<accession>A0A7J7IL22</accession>
<reference evidence="10 11" key="1">
    <citation type="journal article" date="2020" name="J. Phycol.">
        <title>Comparative genome analysis reveals Cyanidiococcus gen. nov., a new extremophilic red algal genus sister to Cyanidioschyzon (Cyanidioschyzonaceae, Rhodophyta).</title>
        <authorList>
            <person name="Liu S.-L."/>
            <person name="Chiang Y.-R."/>
            <person name="Yoon H.S."/>
            <person name="Fu H.-Y."/>
        </authorList>
    </citation>
    <scope>NUCLEOTIDE SEQUENCE [LARGE SCALE GENOMIC DNA]</scope>
    <source>
        <strain evidence="10 11">THAL066</strain>
    </source>
</reference>
<keyword evidence="11" id="KW-1185">Reference proteome</keyword>
<sequence>MALAETAGRALGHGWHETRFWRHLALKSGSLQPCFRKASTTSQAGTGATSGAPITKEAFLERCTLEHVPMRGFSSEALEATAEQLGLSLAWLAWVRRGPVELVEWWREHELRTTRTLLIEQDNWQLVDLAVQTTARQRPDQSDPVVWTRARLLAFMQTAFRLREPYRRLWPQALALQLQPNHTTRGLKLLTKTADEIAWFAGDRSTDMAWYQRRVAIAPLLQMSELYWIATLRDAPSRDEDQSDEMNSFHDAETWRFVERVLDDNSLVMRLWWPNRSHSSREPSEWLAMAQIMGESFAAWARAWTRGFL</sequence>
<evidence type="ECO:0000256" key="8">
    <source>
        <dbReference type="RuleBase" id="RU366063"/>
    </source>
</evidence>
<keyword evidence="10" id="KW-0830">Ubiquinone</keyword>
<organism evidence="10 11">
    <name type="scientific">Cyanidiococcus yangmingshanensis</name>
    <dbReference type="NCBI Taxonomy" id="2690220"/>
    <lineage>
        <taxon>Eukaryota</taxon>
        <taxon>Rhodophyta</taxon>
        <taxon>Bangiophyceae</taxon>
        <taxon>Cyanidiales</taxon>
        <taxon>Cyanidiaceae</taxon>
        <taxon>Cyanidiococcus</taxon>
    </lineage>
</organism>
<keyword evidence="4 8" id="KW-0831">Ubiquinone biosynthesis</keyword>
<dbReference type="InterPro" id="IPR012762">
    <property type="entry name" value="Ubiq_biosynth_COQ9"/>
</dbReference>
<dbReference type="GO" id="GO:0005743">
    <property type="term" value="C:mitochondrial inner membrane"/>
    <property type="evidence" value="ECO:0007669"/>
    <property type="project" value="TreeGrafter"/>
</dbReference>
<comment type="caution">
    <text evidence="10">The sequence shown here is derived from an EMBL/GenBank/DDBJ whole genome shotgun (WGS) entry which is preliminary data.</text>
</comment>
<dbReference type="GO" id="GO:0008289">
    <property type="term" value="F:lipid binding"/>
    <property type="evidence" value="ECO:0007669"/>
    <property type="project" value="UniProtKB-UniRule"/>
</dbReference>
<comment type="function">
    <text evidence="8">Membrane-associated protein that warps the membrane surface to access and bind aromatic isoprenes with high specificity, including ubiquinone (CoQ) isoprene intermediates and presents them directly to Coq7, therefore facilitating the Coq7-mediated hydroxylase step. Participates in the biosynthesis of coenzyme Q, also named ubiquinone, an essential lipid-soluble electron transporter for aerobic cellular respiration.</text>
</comment>
<dbReference type="NCBIfam" id="TIGR02396">
    <property type="entry name" value="diverge_rpsU"/>
    <property type="match status" value="1"/>
</dbReference>
<proteinExistence type="inferred from homology"/>
<dbReference type="Proteomes" id="UP000530660">
    <property type="component" value="Unassembled WGS sequence"/>
</dbReference>
<evidence type="ECO:0000256" key="1">
    <source>
        <dbReference type="ARBA" id="ARBA00004173"/>
    </source>
</evidence>
<evidence type="ECO:0000256" key="4">
    <source>
        <dbReference type="ARBA" id="ARBA00022688"/>
    </source>
</evidence>
<evidence type="ECO:0000313" key="10">
    <source>
        <dbReference type="EMBL" id="KAF6003825.1"/>
    </source>
</evidence>
<evidence type="ECO:0000313" key="11">
    <source>
        <dbReference type="Proteomes" id="UP000530660"/>
    </source>
</evidence>
<keyword evidence="6 8" id="KW-0446">Lipid-binding</keyword>
<dbReference type="InterPro" id="IPR013718">
    <property type="entry name" value="COQ9_C"/>
</dbReference>
<dbReference type="Pfam" id="PF08511">
    <property type="entry name" value="COQ9"/>
    <property type="match status" value="1"/>
</dbReference>
<evidence type="ECO:0000259" key="9">
    <source>
        <dbReference type="Pfam" id="PF08511"/>
    </source>
</evidence>
<evidence type="ECO:0000256" key="2">
    <source>
        <dbReference type="ARBA" id="ARBA00004749"/>
    </source>
</evidence>
<keyword evidence="5" id="KW-0809">Transit peptide</keyword>
<feature type="domain" description="COQ9 C-terminal" evidence="9">
    <location>
        <begin position="185"/>
        <end position="264"/>
    </location>
</feature>
<comment type="similarity">
    <text evidence="3 8">Belongs to the COQ9 family.</text>
</comment>
<dbReference type="GO" id="GO:0006744">
    <property type="term" value="P:ubiquinone biosynthetic process"/>
    <property type="evidence" value="ECO:0007669"/>
    <property type="project" value="UniProtKB-UniRule"/>
</dbReference>
<dbReference type="AlphaFoldDB" id="A0A7J7IL22"/>
<evidence type="ECO:0000256" key="6">
    <source>
        <dbReference type="ARBA" id="ARBA00023121"/>
    </source>
</evidence>
<comment type="subcellular location">
    <subcellularLocation>
        <location evidence="1 8">Mitochondrion</location>
    </subcellularLocation>
</comment>
<keyword evidence="7 8" id="KW-0496">Mitochondrion</keyword>
<comment type="pathway">
    <text evidence="2 8">Cofactor biosynthesis; ubiquinone biosynthesis.</text>
</comment>
<dbReference type="OrthoDB" id="619536at2759"/>
<dbReference type="UniPathway" id="UPA00232"/>
<gene>
    <name evidence="10" type="primary">COQ9</name>
    <name evidence="10" type="ORF">F1559_002124</name>
</gene>
<evidence type="ECO:0000256" key="5">
    <source>
        <dbReference type="ARBA" id="ARBA00022946"/>
    </source>
</evidence>
<dbReference type="EMBL" id="VWRR01000005">
    <property type="protein sequence ID" value="KAF6003825.1"/>
    <property type="molecule type" value="Genomic_DNA"/>
</dbReference>
<name>A0A7J7IL22_9RHOD</name>
<evidence type="ECO:0000256" key="3">
    <source>
        <dbReference type="ARBA" id="ARBA00010766"/>
    </source>
</evidence>
<evidence type="ECO:0000256" key="7">
    <source>
        <dbReference type="ARBA" id="ARBA00023128"/>
    </source>
</evidence>
<dbReference type="PANTHER" id="PTHR21427">
    <property type="entry name" value="UBIQUINONE BIOSYNTHESIS PROTEIN COQ9, MITOCHONDRIAL"/>
    <property type="match status" value="1"/>
</dbReference>